<comment type="function">
    <text evidence="6">One of the primary rRNA binding proteins, this protein initially binds near the 5'-end of the 23S rRNA. It is important during the early stages of 50S assembly. It makes multiple contacts with different domains of the 23S rRNA in the assembled 50S subunit and ribosome.</text>
</comment>
<dbReference type="NCBIfam" id="TIGR03953">
    <property type="entry name" value="rplD_bact"/>
    <property type="match status" value="1"/>
</dbReference>
<dbReference type="KEGG" id="fms:M1R53_01025"/>
<feature type="region of interest" description="Disordered" evidence="7">
    <location>
        <begin position="57"/>
        <end position="85"/>
    </location>
</feature>
<dbReference type="SUPFAM" id="SSF52166">
    <property type="entry name" value="Ribosomal protein L4"/>
    <property type="match status" value="1"/>
</dbReference>
<evidence type="ECO:0000256" key="1">
    <source>
        <dbReference type="ARBA" id="ARBA00010528"/>
    </source>
</evidence>
<accession>A0A9E7DJD8</accession>
<dbReference type="RefSeq" id="WP_019214286.1">
    <property type="nucleotide sequence ID" value="NZ_CP096649.1"/>
</dbReference>
<comment type="similarity">
    <text evidence="1 6">Belongs to the universal ribosomal protein uL4 family.</text>
</comment>
<comment type="function">
    <text evidence="6">Forms part of the polypeptide exit tunnel.</text>
</comment>
<dbReference type="InterPro" id="IPR013005">
    <property type="entry name" value="Ribosomal_uL4-like"/>
</dbReference>
<evidence type="ECO:0000256" key="6">
    <source>
        <dbReference type="HAMAP-Rule" id="MF_01328"/>
    </source>
</evidence>
<evidence type="ECO:0000256" key="4">
    <source>
        <dbReference type="ARBA" id="ARBA00023274"/>
    </source>
</evidence>
<dbReference type="GO" id="GO:0019843">
    <property type="term" value="F:rRNA binding"/>
    <property type="evidence" value="ECO:0007669"/>
    <property type="project" value="UniProtKB-UniRule"/>
</dbReference>
<evidence type="ECO:0000313" key="9">
    <source>
        <dbReference type="Proteomes" id="UP000831151"/>
    </source>
</evidence>
<feature type="compositionally biased region" description="Basic residues" evidence="7">
    <location>
        <begin position="60"/>
        <end position="71"/>
    </location>
</feature>
<dbReference type="GO" id="GO:0006412">
    <property type="term" value="P:translation"/>
    <property type="evidence" value="ECO:0007669"/>
    <property type="project" value="UniProtKB-UniRule"/>
</dbReference>
<keyword evidence="3 6" id="KW-0689">Ribosomal protein</keyword>
<dbReference type="InterPro" id="IPR002136">
    <property type="entry name" value="Ribosomal_uL4"/>
</dbReference>
<dbReference type="InterPro" id="IPR023574">
    <property type="entry name" value="Ribosomal_uL4_dom_sf"/>
</dbReference>
<evidence type="ECO:0000256" key="2">
    <source>
        <dbReference type="ARBA" id="ARBA00011838"/>
    </source>
</evidence>
<dbReference type="PANTHER" id="PTHR10746">
    <property type="entry name" value="50S RIBOSOMAL PROTEIN L4"/>
    <property type="match status" value="1"/>
</dbReference>
<name>A0A9E7DJD8_9FIRM</name>
<sequence length="206" mass="23600">MPSYKVLNMEGKELETIELNDDIFNQEDNPHLIYQVVVNHLANKRQGTQSTLTRAEVRGGGRKPWKQKGTGRARQGSTRSPQWKGGGVVFAPKPRSYGYKLPKKLKRLALKVALSNKVRDNELIIVDDIKLQEVKTKYAFKALQNLNAKKAYIVTKDNDKDTQRAFRNIPFTMISEARNINVYDIVRHDNMILTKASLETIEEVFK</sequence>
<comment type="subunit">
    <text evidence="2 6">Part of the 50S ribosomal subunit.</text>
</comment>
<dbReference type="EMBL" id="CP096649">
    <property type="protein sequence ID" value="UQK59283.1"/>
    <property type="molecule type" value="Genomic_DNA"/>
</dbReference>
<dbReference type="GO" id="GO:1990904">
    <property type="term" value="C:ribonucleoprotein complex"/>
    <property type="evidence" value="ECO:0007669"/>
    <property type="project" value="UniProtKB-KW"/>
</dbReference>
<dbReference type="Pfam" id="PF00573">
    <property type="entry name" value="Ribosomal_L4"/>
    <property type="match status" value="1"/>
</dbReference>
<dbReference type="HAMAP" id="MF_01328_B">
    <property type="entry name" value="Ribosomal_uL4_B"/>
    <property type="match status" value="1"/>
</dbReference>
<proteinExistence type="inferred from homology"/>
<keyword evidence="4 6" id="KW-0687">Ribonucleoprotein</keyword>
<dbReference type="Proteomes" id="UP000831151">
    <property type="component" value="Chromosome"/>
</dbReference>
<evidence type="ECO:0000313" key="8">
    <source>
        <dbReference type="EMBL" id="UQK59283.1"/>
    </source>
</evidence>
<organism evidence="8 9">
    <name type="scientific">Fenollaria massiliensis</name>
    <dbReference type="NCBI Taxonomy" id="938288"/>
    <lineage>
        <taxon>Bacteria</taxon>
        <taxon>Bacillati</taxon>
        <taxon>Bacillota</taxon>
        <taxon>Clostridia</taxon>
        <taxon>Eubacteriales</taxon>
        <taxon>Fenollaria</taxon>
    </lineage>
</organism>
<evidence type="ECO:0000256" key="5">
    <source>
        <dbReference type="ARBA" id="ARBA00035244"/>
    </source>
</evidence>
<dbReference type="AlphaFoldDB" id="A0A9E7DJD8"/>
<dbReference type="GO" id="GO:0003735">
    <property type="term" value="F:structural constituent of ribosome"/>
    <property type="evidence" value="ECO:0007669"/>
    <property type="project" value="InterPro"/>
</dbReference>
<gene>
    <name evidence="6 8" type="primary">rplD</name>
    <name evidence="8" type="ORF">M1R53_01025</name>
</gene>
<protein>
    <recommendedName>
        <fullName evidence="5 6">Large ribosomal subunit protein uL4</fullName>
    </recommendedName>
</protein>
<dbReference type="Gene3D" id="3.40.1370.10">
    <property type="match status" value="1"/>
</dbReference>
<evidence type="ECO:0000256" key="3">
    <source>
        <dbReference type="ARBA" id="ARBA00022980"/>
    </source>
</evidence>
<dbReference type="PANTHER" id="PTHR10746:SF6">
    <property type="entry name" value="LARGE RIBOSOMAL SUBUNIT PROTEIN UL4M"/>
    <property type="match status" value="1"/>
</dbReference>
<evidence type="ECO:0000256" key="7">
    <source>
        <dbReference type="SAM" id="MobiDB-lite"/>
    </source>
</evidence>
<keyword evidence="6" id="KW-0694">RNA-binding</keyword>
<dbReference type="GO" id="GO:0005840">
    <property type="term" value="C:ribosome"/>
    <property type="evidence" value="ECO:0007669"/>
    <property type="project" value="UniProtKB-KW"/>
</dbReference>
<reference evidence="8" key="1">
    <citation type="submission" date="2022-04" db="EMBL/GenBank/DDBJ databases">
        <title>Complete genome sequences of Ezakiella coagulans and Fenollaria massiliensis.</title>
        <authorList>
            <person name="France M.T."/>
            <person name="Clifford J."/>
            <person name="Narina S."/>
            <person name="Rutt L."/>
            <person name="Ravel J."/>
        </authorList>
    </citation>
    <scope>NUCLEOTIDE SEQUENCE</scope>
    <source>
        <strain evidence="8">C0061C2</strain>
    </source>
</reference>
<keyword evidence="9" id="KW-1185">Reference proteome</keyword>
<keyword evidence="6" id="KW-0699">rRNA-binding</keyword>